<gene>
    <name evidence="3" type="ORF">LR48_Vigan11g152400</name>
</gene>
<keyword evidence="1" id="KW-0378">Hydrolase</keyword>
<dbReference type="InterPro" id="IPR000073">
    <property type="entry name" value="AB_hydrolase_1"/>
</dbReference>
<dbReference type="PANTHER" id="PTHR42977:SF3">
    <property type="entry name" value="AB HYDROLASE-1 DOMAIN-CONTAINING PROTEIN"/>
    <property type="match status" value="1"/>
</dbReference>
<organism evidence="3 4">
    <name type="scientific">Phaseolus angularis</name>
    <name type="common">Azuki bean</name>
    <name type="synonym">Vigna angularis</name>
    <dbReference type="NCBI Taxonomy" id="3914"/>
    <lineage>
        <taxon>Eukaryota</taxon>
        <taxon>Viridiplantae</taxon>
        <taxon>Streptophyta</taxon>
        <taxon>Embryophyta</taxon>
        <taxon>Tracheophyta</taxon>
        <taxon>Spermatophyta</taxon>
        <taxon>Magnoliopsida</taxon>
        <taxon>eudicotyledons</taxon>
        <taxon>Gunneridae</taxon>
        <taxon>Pentapetalae</taxon>
        <taxon>rosids</taxon>
        <taxon>fabids</taxon>
        <taxon>Fabales</taxon>
        <taxon>Fabaceae</taxon>
        <taxon>Papilionoideae</taxon>
        <taxon>50 kb inversion clade</taxon>
        <taxon>NPAAA clade</taxon>
        <taxon>indigoferoid/millettioid clade</taxon>
        <taxon>Phaseoleae</taxon>
        <taxon>Vigna</taxon>
    </lineage>
</organism>
<proteinExistence type="predicted"/>
<evidence type="ECO:0000259" key="2">
    <source>
        <dbReference type="Pfam" id="PF00561"/>
    </source>
</evidence>
<dbReference type="PANTHER" id="PTHR42977">
    <property type="entry name" value="HYDROLASE-RELATED"/>
    <property type="match status" value="1"/>
</dbReference>
<dbReference type="Gramene" id="KOM58490">
    <property type="protein sequence ID" value="KOM58490"/>
    <property type="gene ID" value="LR48_Vigan11g152400"/>
</dbReference>
<dbReference type="EMBL" id="CM003381">
    <property type="protein sequence ID" value="KOM58490.1"/>
    <property type="molecule type" value="Genomic_DNA"/>
</dbReference>
<accession>A0A0L9VTV1</accession>
<dbReference type="InterPro" id="IPR051340">
    <property type="entry name" value="Haloalkane_dehalogenase"/>
</dbReference>
<feature type="domain" description="AB hydrolase-1" evidence="2">
    <location>
        <begin position="135"/>
        <end position="243"/>
    </location>
</feature>
<reference evidence="4" key="1">
    <citation type="journal article" date="2015" name="Proc. Natl. Acad. Sci. U.S.A.">
        <title>Genome sequencing of adzuki bean (Vigna angularis) provides insight into high starch and low fat accumulation and domestication.</title>
        <authorList>
            <person name="Yang K."/>
            <person name="Tian Z."/>
            <person name="Chen C."/>
            <person name="Luo L."/>
            <person name="Zhao B."/>
            <person name="Wang Z."/>
            <person name="Yu L."/>
            <person name="Li Y."/>
            <person name="Sun Y."/>
            <person name="Li W."/>
            <person name="Chen Y."/>
            <person name="Li Y."/>
            <person name="Zhang Y."/>
            <person name="Ai D."/>
            <person name="Zhao J."/>
            <person name="Shang C."/>
            <person name="Ma Y."/>
            <person name="Wu B."/>
            <person name="Wang M."/>
            <person name="Gao L."/>
            <person name="Sun D."/>
            <person name="Zhang P."/>
            <person name="Guo F."/>
            <person name="Wang W."/>
            <person name="Li Y."/>
            <person name="Wang J."/>
            <person name="Varshney R.K."/>
            <person name="Wang J."/>
            <person name="Ling H.Q."/>
            <person name="Wan P."/>
        </authorList>
    </citation>
    <scope>NUCLEOTIDE SEQUENCE</scope>
    <source>
        <strain evidence="4">cv. Jingnong 6</strain>
    </source>
</reference>
<dbReference type="Gene3D" id="3.40.50.1820">
    <property type="entry name" value="alpha/beta hydrolase"/>
    <property type="match status" value="1"/>
</dbReference>
<evidence type="ECO:0000313" key="3">
    <source>
        <dbReference type="EMBL" id="KOM58490.1"/>
    </source>
</evidence>
<name>A0A0L9VTV1_PHAAN</name>
<dbReference type="InterPro" id="IPR029058">
    <property type="entry name" value="AB_hydrolase_fold"/>
</dbReference>
<dbReference type="GO" id="GO:0004301">
    <property type="term" value="F:epoxide hydrolase activity"/>
    <property type="evidence" value="ECO:0007669"/>
    <property type="project" value="TreeGrafter"/>
</dbReference>
<dbReference type="Pfam" id="PF00561">
    <property type="entry name" value="Abhydrolase_1"/>
    <property type="match status" value="1"/>
</dbReference>
<dbReference type="SUPFAM" id="SSF53474">
    <property type="entry name" value="alpha/beta-Hydrolases"/>
    <property type="match status" value="1"/>
</dbReference>
<evidence type="ECO:0000313" key="4">
    <source>
        <dbReference type="Proteomes" id="UP000053144"/>
    </source>
</evidence>
<sequence length="371" mass="40459">MALQAFYGSACCFHSHLLHTSSSTTASPPFLAARRFQSCPSRKSLKLNCSSSGNNDDQDYLLDAPVSVGDGFSFSGGKYSEGPSPSDEWFKQGKMVKAYSIPGTGEKAKDPIFGLAMGAGSQATGDRFSGSADNPPVILIHGFPSQAYSYRKVLPVLSKDYHAIAFDWLGFGFSDKPQPRYGFDYTLDEYVSSLESLIDELAATKVSLVVQGYFSPVVVKYASIHQDKLSNLILLNPPLTAQHAKLPSTLSIFSNFLLGEIFSQDPLRASDKALTSCGPYKMKEEDAMVYRRPYLTSGSSGFALNAISRNMSKDLKAEGRLGRGYVPLFYGQHMPQLGLTMNQTTLIGLVARSMLEEIKVAGSYNLLQLFC</sequence>
<dbReference type="AlphaFoldDB" id="A0A0L9VTV1"/>
<protein>
    <recommendedName>
        <fullName evidence="2">AB hydrolase-1 domain-containing protein</fullName>
    </recommendedName>
</protein>
<evidence type="ECO:0000256" key="1">
    <source>
        <dbReference type="ARBA" id="ARBA00022801"/>
    </source>
</evidence>
<dbReference type="Proteomes" id="UP000053144">
    <property type="component" value="Chromosome 11"/>
</dbReference>